<evidence type="ECO:0000256" key="4">
    <source>
        <dbReference type="ARBA" id="ARBA00022741"/>
    </source>
</evidence>
<organism evidence="12 13">
    <name type="scientific">Canna indica</name>
    <name type="common">Indian-shot</name>
    <dbReference type="NCBI Taxonomy" id="4628"/>
    <lineage>
        <taxon>Eukaryota</taxon>
        <taxon>Viridiplantae</taxon>
        <taxon>Streptophyta</taxon>
        <taxon>Embryophyta</taxon>
        <taxon>Tracheophyta</taxon>
        <taxon>Spermatophyta</taxon>
        <taxon>Magnoliopsida</taxon>
        <taxon>Liliopsida</taxon>
        <taxon>Zingiberales</taxon>
        <taxon>Cannaceae</taxon>
        <taxon>Canna</taxon>
    </lineage>
</organism>
<dbReference type="SUPFAM" id="SSF52058">
    <property type="entry name" value="L domain-like"/>
    <property type="match status" value="1"/>
</dbReference>
<feature type="domain" description="R13L1/DRL21-like LRR repeat region" evidence="11">
    <location>
        <begin position="836"/>
        <end position="908"/>
    </location>
</feature>
<dbReference type="Gene3D" id="1.10.10.10">
    <property type="entry name" value="Winged helix-like DNA-binding domain superfamily/Winged helix DNA-binding domain"/>
    <property type="match status" value="1"/>
</dbReference>
<gene>
    <name evidence="12" type="ORF">Cni_G15533</name>
</gene>
<dbReference type="Pfam" id="PF00931">
    <property type="entry name" value="NB-ARC"/>
    <property type="match status" value="1"/>
</dbReference>
<feature type="domain" description="Disease resistance N-terminal" evidence="8">
    <location>
        <begin position="33"/>
        <end position="100"/>
    </location>
</feature>
<dbReference type="Pfam" id="PF23559">
    <property type="entry name" value="WHD_DRP"/>
    <property type="match status" value="1"/>
</dbReference>
<dbReference type="Pfam" id="PF18052">
    <property type="entry name" value="Rx_N"/>
    <property type="match status" value="1"/>
</dbReference>
<reference evidence="12 13" key="1">
    <citation type="submission" date="2023-10" db="EMBL/GenBank/DDBJ databases">
        <title>Chromosome-scale genome assembly provides insights into flower coloration mechanisms of Canna indica.</title>
        <authorList>
            <person name="Li C."/>
        </authorList>
    </citation>
    <scope>NUCLEOTIDE SEQUENCE [LARGE SCALE GENOMIC DNA]</scope>
    <source>
        <tissue evidence="12">Flower</tissue>
    </source>
</reference>
<evidence type="ECO:0000256" key="1">
    <source>
        <dbReference type="ARBA" id="ARBA00008894"/>
    </source>
</evidence>
<evidence type="ECO:0000256" key="3">
    <source>
        <dbReference type="ARBA" id="ARBA00022737"/>
    </source>
</evidence>
<sequence>MASTTILSSLSRLIQKVQIPFQTLKPQSSSSCYQQWSRIQEDVHKLKGMLMLPSFEAAVNRAEERQWTDELARGWLMDFKDVACDAEDVLQELDYDLLMLHSVFTNYQPQTSSTSREDEVCSLLTSLACRTEKIRSRIDELFEQVEGLQLKASEIDGWLESSMQSSCDKSVIGTEVIGREEDKSNVVELLLSEAPNDSSVIAIVGAGGIGKTTLARVVCDEPRVREHFPRRGWIRMSKDFDVLTLKREVVKSITLHDWRVEFSGKGHWIFQQPNYLENCIKSELRQERFLIVLDDFCVENLDLWETINLQLSQGHVGSKILLVTRSERITSLVEKMHIYHVNNLSEDNSWQLFRSLAFGSHNTTSIETSLVKFGKKIVQKCKGLPLSIKMLGLLLQSETREEIWKAILNTKLWNIDNEENDISPALVISYYFLPAHLQSCIAYCSIFPKDFLYKKDQLVRLWMAQGFIDPREEKVSEEIGCEYFDELLKRSFFLESHVGEQSFMVHHLIHDLAEYVLGNQCWKKNNMQNVSCISKMARHLSLIAQDTLTDVSLEFEYNFFQTLKCLRTLDLSDTDMEYLPDSICNLKHLCFLGLNNTNVRWLPQEVCNLSNLQTLELQNCPLTALPKSIANLTNLHHIDLLHANEHILMHRGIGKLTNLQTLSMFYTGKDSEHYVIKELENLTNLRGELCISGLHNLDDAIDAKAAGLIQKQHLEKLTLQWCYPNGACCRRNLAPRSTGLRCINCEKHNANVILQGEAAEEDEGLQQNLSSQQGFKQEINCMEEASGRSISSEMANQHHSSEDVDDMWNFKIDIDIDDVPDKPKRTREDIIICQRKIQESQEMMLENLRPHSNLRELVIRYYYGSKLASWMGDPVFSKLVSIGLYNCYKCEILPPLGQLPLLRFLSIRYFPSVKHVGREFCGSSNGSGFKAFPSLERVEFDGMYEWEEWSGVEDGEFANLSKLMLYDCMKLKSIPDQLKSLL</sequence>
<dbReference type="GO" id="GO:0005524">
    <property type="term" value="F:ATP binding"/>
    <property type="evidence" value="ECO:0007669"/>
    <property type="project" value="UniProtKB-KW"/>
</dbReference>
<evidence type="ECO:0000256" key="2">
    <source>
        <dbReference type="ARBA" id="ARBA00022614"/>
    </source>
</evidence>
<dbReference type="InterPro" id="IPR055414">
    <property type="entry name" value="LRR_R13L4/SHOC2-like"/>
</dbReference>
<dbReference type="AlphaFoldDB" id="A0AAQ3KEL7"/>
<evidence type="ECO:0000256" key="6">
    <source>
        <dbReference type="ARBA" id="ARBA00022840"/>
    </source>
</evidence>
<dbReference type="PANTHER" id="PTHR36766:SF70">
    <property type="entry name" value="DISEASE RESISTANCE PROTEIN RGA4"/>
    <property type="match status" value="1"/>
</dbReference>
<keyword evidence="5" id="KW-0611">Plant defense</keyword>
<evidence type="ECO:0000259" key="10">
    <source>
        <dbReference type="Pfam" id="PF23598"/>
    </source>
</evidence>
<dbReference type="GO" id="GO:0043531">
    <property type="term" value="F:ADP binding"/>
    <property type="evidence" value="ECO:0007669"/>
    <property type="project" value="InterPro"/>
</dbReference>
<dbReference type="InterPro" id="IPR056789">
    <property type="entry name" value="LRR_R13L1-DRL21"/>
</dbReference>
<keyword evidence="13" id="KW-1185">Reference proteome</keyword>
<dbReference type="Gene3D" id="1.10.8.430">
    <property type="entry name" value="Helical domain of apoptotic protease-activating factors"/>
    <property type="match status" value="1"/>
</dbReference>
<evidence type="ECO:0000259" key="11">
    <source>
        <dbReference type="Pfam" id="PF25019"/>
    </source>
</evidence>
<evidence type="ECO:0000313" key="13">
    <source>
        <dbReference type="Proteomes" id="UP001327560"/>
    </source>
</evidence>
<dbReference type="InterPro" id="IPR036388">
    <property type="entry name" value="WH-like_DNA-bd_sf"/>
</dbReference>
<dbReference type="InterPro" id="IPR042197">
    <property type="entry name" value="Apaf_helical"/>
</dbReference>
<dbReference type="Gene3D" id="1.20.5.4130">
    <property type="match status" value="1"/>
</dbReference>
<dbReference type="InterPro" id="IPR032675">
    <property type="entry name" value="LRR_dom_sf"/>
</dbReference>
<keyword evidence="3" id="KW-0677">Repeat</keyword>
<dbReference type="SUPFAM" id="SSF52540">
    <property type="entry name" value="P-loop containing nucleoside triphosphate hydrolases"/>
    <property type="match status" value="1"/>
</dbReference>
<dbReference type="InterPro" id="IPR002182">
    <property type="entry name" value="NB-ARC"/>
</dbReference>
<dbReference type="Proteomes" id="UP001327560">
    <property type="component" value="Chromosome 5"/>
</dbReference>
<protein>
    <submittedName>
        <fullName evidence="12">Disease resistance protein</fullName>
    </submittedName>
</protein>
<feature type="domain" description="Disease resistance R13L4/SHOC-2-like LRR" evidence="10">
    <location>
        <begin position="561"/>
        <end position="718"/>
    </location>
</feature>
<comment type="similarity">
    <text evidence="1">Belongs to the disease resistance NB-LRR family.</text>
</comment>
<dbReference type="Pfam" id="PF23598">
    <property type="entry name" value="LRR_14"/>
    <property type="match status" value="1"/>
</dbReference>
<keyword evidence="2" id="KW-0433">Leucine-rich repeat</keyword>
<evidence type="ECO:0000259" key="8">
    <source>
        <dbReference type="Pfam" id="PF18052"/>
    </source>
</evidence>
<dbReference type="InterPro" id="IPR041118">
    <property type="entry name" value="Rx_N"/>
</dbReference>
<dbReference type="InterPro" id="IPR003591">
    <property type="entry name" value="Leu-rich_rpt_typical-subtyp"/>
</dbReference>
<accession>A0AAQ3KEL7</accession>
<dbReference type="InterPro" id="IPR058922">
    <property type="entry name" value="WHD_DRP"/>
</dbReference>
<dbReference type="SMART" id="SM00369">
    <property type="entry name" value="LRR_TYP"/>
    <property type="match status" value="2"/>
</dbReference>
<dbReference type="Gene3D" id="3.80.10.10">
    <property type="entry name" value="Ribonuclease Inhibitor"/>
    <property type="match status" value="2"/>
</dbReference>
<feature type="domain" description="NB-ARC" evidence="7">
    <location>
        <begin position="180"/>
        <end position="359"/>
    </location>
</feature>
<dbReference type="GO" id="GO:0002758">
    <property type="term" value="P:innate immune response-activating signaling pathway"/>
    <property type="evidence" value="ECO:0007669"/>
    <property type="project" value="UniProtKB-ARBA"/>
</dbReference>
<dbReference type="InterPro" id="IPR027417">
    <property type="entry name" value="P-loop_NTPase"/>
</dbReference>
<dbReference type="GO" id="GO:0042742">
    <property type="term" value="P:defense response to bacterium"/>
    <property type="evidence" value="ECO:0007669"/>
    <property type="project" value="UniProtKB-ARBA"/>
</dbReference>
<name>A0AAQ3KEL7_9LILI</name>
<keyword evidence="6" id="KW-0067">ATP-binding</keyword>
<dbReference type="GO" id="GO:0009626">
    <property type="term" value="P:plant-type hypersensitive response"/>
    <property type="evidence" value="ECO:0007669"/>
    <property type="project" value="UniProtKB-ARBA"/>
</dbReference>
<dbReference type="FunFam" id="1.10.10.10:FF:000322">
    <property type="entry name" value="Probable disease resistance protein At1g63360"/>
    <property type="match status" value="1"/>
</dbReference>
<keyword evidence="4" id="KW-0547">Nucleotide-binding</keyword>
<dbReference type="PANTHER" id="PTHR36766">
    <property type="entry name" value="PLANT BROAD-SPECTRUM MILDEW RESISTANCE PROTEIN RPW8"/>
    <property type="match status" value="1"/>
</dbReference>
<dbReference type="PRINTS" id="PR00364">
    <property type="entry name" value="DISEASERSIST"/>
</dbReference>
<evidence type="ECO:0000313" key="12">
    <source>
        <dbReference type="EMBL" id="WOL06799.1"/>
    </source>
</evidence>
<proteinExistence type="inferred from homology"/>
<dbReference type="Gene3D" id="3.40.50.300">
    <property type="entry name" value="P-loop containing nucleotide triphosphate hydrolases"/>
    <property type="match status" value="1"/>
</dbReference>
<feature type="domain" description="Disease resistance protein winged helix" evidence="9">
    <location>
        <begin position="446"/>
        <end position="513"/>
    </location>
</feature>
<evidence type="ECO:0000256" key="5">
    <source>
        <dbReference type="ARBA" id="ARBA00022821"/>
    </source>
</evidence>
<dbReference type="Pfam" id="PF25019">
    <property type="entry name" value="LRR_R13L1-DRL21"/>
    <property type="match status" value="1"/>
</dbReference>
<evidence type="ECO:0000259" key="7">
    <source>
        <dbReference type="Pfam" id="PF00931"/>
    </source>
</evidence>
<dbReference type="EMBL" id="CP136894">
    <property type="protein sequence ID" value="WOL06799.1"/>
    <property type="molecule type" value="Genomic_DNA"/>
</dbReference>
<evidence type="ECO:0000259" key="9">
    <source>
        <dbReference type="Pfam" id="PF23559"/>
    </source>
</evidence>